<name>A0A2K9ELL2_9FIRM</name>
<evidence type="ECO:0000256" key="9">
    <source>
        <dbReference type="RuleBase" id="RU003906"/>
    </source>
</evidence>
<dbReference type="AlphaFoldDB" id="A0A2K9ELL2"/>
<dbReference type="InterPro" id="IPR019927">
    <property type="entry name" value="Ribosomal_uL3_bac/org-type"/>
</dbReference>
<dbReference type="Gene3D" id="3.30.160.810">
    <property type="match status" value="1"/>
</dbReference>
<evidence type="ECO:0000256" key="5">
    <source>
        <dbReference type="ARBA" id="ARBA00023274"/>
    </source>
</evidence>
<dbReference type="SUPFAM" id="SSF50447">
    <property type="entry name" value="Translation proteins"/>
    <property type="match status" value="1"/>
</dbReference>
<keyword evidence="5 7" id="KW-0687">Ribonucleoprotein</keyword>
<dbReference type="Gene3D" id="2.40.30.10">
    <property type="entry name" value="Translation factors"/>
    <property type="match status" value="1"/>
</dbReference>
<dbReference type="GO" id="GO:0022625">
    <property type="term" value="C:cytosolic large ribosomal subunit"/>
    <property type="evidence" value="ECO:0007669"/>
    <property type="project" value="TreeGrafter"/>
</dbReference>
<evidence type="ECO:0000313" key="10">
    <source>
        <dbReference type="EMBL" id="AUG58923.1"/>
    </source>
</evidence>
<evidence type="ECO:0000256" key="1">
    <source>
        <dbReference type="ARBA" id="ARBA00006540"/>
    </source>
</evidence>
<comment type="subunit">
    <text evidence="7 9">Part of the 50S ribosomal subunit. Forms a cluster with proteins L14 and L19.</text>
</comment>
<evidence type="ECO:0000256" key="6">
    <source>
        <dbReference type="ARBA" id="ARBA00035243"/>
    </source>
</evidence>
<evidence type="ECO:0000256" key="2">
    <source>
        <dbReference type="ARBA" id="ARBA00022730"/>
    </source>
</evidence>
<dbReference type="FunFam" id="3.30.160.810:FF:000001">
    <property type="entry name" value="50S ribosomal protein L3"/>
    <property type="match status" value="1"/>
</dbReference>
<reference evidence="10 11" key="1">
    <citation type="submission" date="2017-12" db="EMBL/GenBank/DDBJ databases">
        <title>Complete genome sequence of Herbivorax saccincola GGR1, a novel Cellulosome-producing hydrolytic bacterium in a thermophilic biogas plant, established by Illumina and Nanopore MinION sequencing.</title>
        <authorList>
            <person name="Pechtl A."/>
            <person name="Ruckert C."/>
            <person name="Koeck D.E."/>
            <person name="Maus I."/>
            <person name="Winkler A."/>
            <person name="Kalinowski J."/>
            <person name="Puhler A."/>
            <person name="Schwarz W.W."/>
            <person name="Zverlov V.V."/>
            <person name="Schluter A."/>
            <person name="Liebl W."/>
        </authorList>
    </citation>
    <scope>NUCLEOTIDE SEQUENCE [LARGE SCALE GENOMIC DNA]</scope>
    <source>
        <strain evidence="11">SR1</strain>
    </source>
</reference>
<dbReference type="EMBL" id="CP025197">
    <property type="protein sequence ID" value="AUG58923.1"/>
    <property type="molecule type" value="Genomic_DNA"/>
</dbReference>
<dbReference type="InterPro" id="IPR000597">
    <property type="entry name" value="Ribosomal_uL3"/>
</dbReference>
<dbReference type="InterPro" id="IPR009000">
    <property type="entry name" value="Transl_B-barrel_sf"/>
</dbReference>
<dbReference type="PANTHER" id="PTHR11229">
    <property type="entry name" value="50S RIBOSOMAL PROTEIN L3"/>
    <property type="match status" value="1"/>
</dbReference>
<dbReference type="HAMAP" id="MF_01325_B">
    <property type="entry name" value="Ribosomal_uL3_B"/>
    <property type="match status" value="1"/>
</dbReference>
<comment type="function">
    <text evidence="7 9">One of the primary rRNA binding proteins, it binds directly near the 3'-end of the 23S rRNA, where it nucleates assembly of the 50S subunit.</text>
</comment>
<gene>
    <name evidence="7 10" type="primary">rplC</name>
    <name evidence="10" type="ORF">HVS_15390</name>
</gene>
<dbReference type="NCBIfam" id="TIGR03625">
    <property type="entry name" value="L3_bact"/>
    <property type="match status" value="1"/>
</dbReference>
<evidence type="ECO:0000256" key="7">
    <source>
        <dbReference type="HAMAP-Rule" id="MF_01325"/>
    </source>
</evidence>
<dbReference type="GO" id="GO:0006412">
    <property type="term" value="P:translation"/>
    <property type="evidence" value="ECO:0007669"/>
    <property type="project" value="UniProtKB-UniRule"/>
</dbReference>
<accession>A0A2K9ELL2</accession>
<evidence type="ECO:0000256" key="8">
    <source>
        <dbReference type="RuleBase" id="RU003905"/>
    </source>
</evidence>
<dbReference type="InterPro" id="IPR019926">
    <property type="entry name" value="Ribosomal_uL3_CS"/>
</dbReference>
<proteinExistence type="inferred from homology"/>
<evidence type="ECO:0000313" key="11">
    <source>
        <dbReference type="Proteomes" id="UP000233534"/>
    </source>
</evidence>
<dbReference type="KEGG" id="hsc:HVS_15390"/>
<sequence>MEKFILGKKLGMTQVFTDDGLVVPVTVIEAGPVTVVQTKTNETDGYTAVKVGYEDVKEKALNKPERGVFAKHKLTPKRYLREFRVSNTEGFEIGQEIKVDVFEEGDKVDVTGTSKGKGFAGAIKRHGYSRGRETHGSHYHRGVGALSGCADPGKVFKGRKLSGHMGVERVTVQNLNVVKVDSERNLLLVKGAVPGARGGLLMIKSAVKASK</sequence>
<evidence type="ECO:0000256" key="4">
    <source>
        <dbReference type="ARBA" id="ARBA00022980"/>
    </source>
</evidence>
<organism evidence="10 11">
    <name type="scientific">Acetivibrio saccincola</name>
    <dbReference type="NCBI Taxonomy" id="1677857"/>
    <lineage>
        <taxon>Bacteria</taxon>
        <taxon>Bacillati</taxon>
        <taxon>Bacillota</taxon>
        <taxon>Clostridia</taxon>
        <taxon>Eubacteriales</taxon>
        <taxon>Oscillospiraceae</taxon>
        <taxon>Acetivibrio</taxon>
    </lineage>
</organism>
<dbReference type="PANTHER" id="PTHR11229:SF16">
    <property type="entry name" value="LARGE RIBOSOMAL SUBUNIT PROTEIN UL3C"/>
    <property type="match status" value="1"/>
</dbReference>
<keyword evidence="4 7" id="KW-0689">Ribosomal protein</keyword>
<evidence type="ECO:0000256" key="3">
    <source>
        <dbReference type="ARBA" id="ARBA00022884"/>
    </source>
</evidence>
<dbReference type="GO" id="GO:0003735">
    <property type="term" value="F:structural constituent of ribosome"/>
    <property type="evidence" value="ECO:0007669"/>
    <property type="project" value="UniProtKB-UniRule"/>
</dbReference>
<comment type="similarity">
    <text evidence="1 7 8">Belongs to the universal ribosomal protein uL3 family.</text>
</comment>
<dbReference type="FunFam" id="2.40.30.10:FF:000004">
    <property type="entry name" value="50S ribosomal protein L3"/>
    <property type="match status" value="1"/>
</dbReference>
<dbReference type="PROSITE" id="PS00474">
    <property type="entry name" value="RIBOSOMAL_L3"/>
    <property type="match status" value="1"/>
</dbReference>
<keyword evidence="3 7" id="KW-0694">RNA-binding</keyword>
<keyword evidence="2 7" id="KW-0699">rRNA-binding</keyword>
<dbReference type="Proteomes" id="UP000233534">
    <property type="component" value="Chromosome"/>
</dbReference>
<keyword evidence="11" id="KW-1185">Reference proteome</keyword>
<protein>
    <recommendedName>
        <fullName evidence="6 7">Large ribosomal subunit protein uL3</fullName>
    </recommendedName>
</protein>
<dbReference type="Pfam" id="PF00297">
    <property type="entry name" value="Ribosomal_L3"/>
    <property type="match status" value="1"/>
</dbReference>
<dbReference type="RefSeq" id="WP_101303642.1">
    <property type="nucleotide sequence ID" value="NZ_CP025197.1"/>
</dbReference>
<dbReference type="GO" id="GO:0019843">
    <property type="term" value="F:rRNA binding"/>
    <property type="evidence" value="ECO:0007669"/>
    <property type="project" value="UniProtKB-UniRule"/>
</dbReference>